<sequence length="62" mass="7027">MGHYSYLEYKEWSTIPPNDTKNRALFLPLKPMMGHSLLSMTPNDGGCSLREPITLSLTDIMI</sequence>
<feature type="non-terminal residue" evidence="1">
    <location>
        <position position="62"/>
    </location>
</feature>
<protein>
    <submittedName>
        <fullName evidence="1">Uncharacterized protein</fullName>
    </submittedName>
</protein>
<gene>
    <name evidence="1" type="ORF">SPARVUS_LOCUS10586834</name>
</gene>
<name>A0ABN9EUL4_9NEOB</name>
<dbReference type="EMBL" id="CATNWA010015869">
    <property type="protein sequence ID" value="CAI9587640.1"/>
    <property type="molecule type" value="Genomic_DNA"/>
</dbReference>
<proteinExistence type="predicted"/>
<keyword evidence="2" id="KW-1185">Reference proteome</keyword>
<organism evidence="1 2">
    <name type="scientific">Staurois parvus</name>
    <dbReference type="NCBI Taxonomy" id="386267"/>
    <lineage>
        <taxon>Eukaryota</taxon>
        <taxon>Metazoa</taxon>
        <taxon>Chordata</taxon>
        <taxon>Craniata</taxon>
        <taxon>Vertebrata</taxon>
        <taxon>Euteleostomi</taxon>
        <taxon>Amphibia</taxon>
        <taxon>Batrachia</taxon>
        <taxon>Anura</taxon>
        <taxon>Neobatrachia</taxon>
        <taxon>Ranoidea</taxon>
        <taxon>Ranidae</taxon>
        <taxon>Staurois</taxon>
    </lineage>
</organism>
<comment type="caution">
    <text evidence="1">The sequence shown here is derived from an EMBL/GenBank/DDBJ whole genome shotgun (WGS) entry which is preliminary data.</text>
</comment>
<reference evidence="1" key="1">
    <citation type="submission" date="2023-05" db="EMBL/GenBank/DDBJ databases">
        <authorList>
            <person name="Stuckert A."/>
        </authorList>
    </citation>
    <scope>NUCLEOTIDE SEQUENCE</scope>
</reference>
<evidence type="ECO:0000313" key="1">
    <source>
        <dbReference type="EMBL" id="CAI9587640.1"/>
    </source>
</evidence>
<accession>A0ABN9EUL4</accession>
<evidence type="ECO:0000313" key="2">
    <source>
        <dbReference type="Proteomes" id="UP001162483"/>
    </source>
</evidence>
<dbReference type="Proteomes" id="UP001162483">
    <property type="component" value="Unassembled WGS sequence"/>
</dbReference>